<keyword evidence="4 6" id="KW-0862">Zinc</keyword>
<dbReference type="GO" id="GO:0006325">
    <property type="term" value="P:chromatin organization"/>
    <property type="evidence" value="ECO:0007669"/>
    <property type="project" value="UniProtKB-KW"/>
</dbReference>
<keyword evidence="6" id="KW-0808">Transferase</keyword>
<comment type="caution">
    <text evidence="7">The sequence shown here is derived from an EMBL/GenBank/DDBJ whole genome shotgun (WGS) entry which is preliminary data.</text>
</comment>
<dbReference type="InterPro" id="IPR013956">
    <property type="entry name" value="E3_ubiquit_lig_Bre1"/>
</dbReference>
<dbReference type="PANTHER" id="PTHR23163:SF0">
    <property type="entry name" value="E3 UBIQUITIN-PROTEIN LIGASE BRE1"/>
    <property type="match status" value="1"/>
</dbReference>
<gene>
    <name evidence="7" type="ORF">STAS_18678</name>
</gene>
<dbReference type="Proteomes" id="UP000325081">
    <property type="component" value="Unassembled WGS sequence"/>
</dbReference>
<protein>
    <recommendedName>
        <fullName evidence="6">E3 ubiquitin protein ligase</fullName>
        <ecNumber evidence="6">2.3.2.27</ecNumber>
    </recommendedName>
</protein>
<dbReference type="GO" id="GO:0033503">
    <property type="term" value="C:HULC complex"/>
    <property type="evidence" value="ECO:0007669"/>
    <property type="project" value="TreeGrafter"/>
</dbReference>
<evidence type="ECO:0000256" key="5">
    <source>
        <dbReference type="ARBA" id="ARBA00023242"/>
    </source>
</evidence>
<keyword evidence="8" id="KW-1185">Reference proteome</keyword>
<keyword evidence="6" id="KW-0175">Coiled coil</keyword>
<name>A0A5A7QAD3_STRAF</name>
<evidence type="ECO:0000256" key="4">
    <source>
        <dbReference type="ARBA" id="ARBA00022833"/>
    </source>
</evidence>
<evidence type="ECO:0000256" key="1">
    <source>
        <dbReference type="ARBA" id="ARBA00004123"/>
    </source>
</evidence>
<dbReference type="GO" id="GO:0008270">
    <property type="term" value="F:zinc ion binding"/>
    <property type="evidence" value="ECO:0007669"/>
    <property type="project" value="UniProtKB-KW"/>
</dbReference>
<keyword evidence="3 6" id="KW-0863">Zinc-finger</keyword>
<dbReference type="EMBL" id="BKCP01006195">
    <property type="protein sequence ID" value="GER41922.1"/>
    <property type="molecule type" value="Genomic_DNA"/>
</dbReference>
<evidence type="ECO:0000256" key="2">
    <source>
        <dbReference type="ARBA" id="ARBA00022723"/>
    </source>
</evidence>
<reference evidence="8" key="1">
    <citation type="journal article" date="2019" name="Curr. Biol.">
        <title>Genome Sequence of Striga asiatica Provides Insight into the Evolution of Plant Parasitism.</title>
        <authorList>
            <person name="Yoshida S."/>
            <person name="Kim S."/>
            <person name="Wafula E.K."/>
            <person name="Tanskanen J."/>
            <person name="Kim Y.M."/>
            <person name="Honaas L."/>
            <person name="Yang Z."/>
            <person name="Spallek T."/>
            <person name="Conn C.E."/>
            <person name="Ichihashi Y."/>
            <person name="Cheong K."/>
            <person name="Cui S."/>
            <person name="Der J.P."/>
            <person name="Gundlach H."/>
            <person name="Jiao Y."/>
            <person name="Hori C."/>
            <person name="Ishida J.K."/>
            <person name="Kasahara H."/>
            <person name="Kiba T."/>
            <person name="Kim M.S."/>
            <person name="Koo N."/>
            <person name="Laohavisit A."/>
            <person name="Lee Y.H."/>
            <person name="Lumba S."/>
            <person name="McCourt P."/>
            <person name="Mortimer J.C."/>
            <person name="Mutuku J.M."/>
            <person name="Nomura T."/>
            <person name="Sasaki-Sekimoto Y."/>
            <person name="Seto Y."/>
            <person name="Wang Y."/>
            <person name="Wakatake T."/>
            <person name="Sakakibara H."/>
            <person name="Demura T."/>
            <person name="Yamaguchi S."/>
            <person name="Yoneyama K."/>
            <person name="Manabe R.I."/>
            <person name="Nelson D.C."/>
            <person name="Schulman A.H."/>
            <person name="Timko M.P."/>
            <person name="dePamphilis C.W."/>
            <person name="Choi D."/>
            <person name="Shirasu K."/>
        </authorList>
    </citation>
    <scope>NUCLEOTIDE SEQUENCE [LARGE SCALE GENOMIC DNA]</scope>
    <source>
        <strain evidence="8">cv. UVA1</strain>
    </source>
</reference>
<keyword evidence="6" id="KW-0833">Ubl conjugation pathway</keyword>
<dbReference type="UniPathway" id="UPA00143"/>
<proteinExistence type="inferred from homology"/>
<sequence>FARKRVEKDLDAQRRKAELLKSQAEGSLAEKLQLELREYKEILKCTVCLDRRKEEKIVESRHRKCPVCAASFGANHVKHETLRKAEEIFGMNNKDLYISF</sequence>
<keyword evidence="2 6" id="KW-0479">Metal-binding</keyword>
<evidence type="ECO:0000313" key="7">
    <source>
        <dbReference type="EMBL" id="GER41922.1"/>
    </source>
</evidence>
<dbReference type="SUPFAM" id="SSF57850">
    <property type="entry name" value="RING/U-box"/>
    <property type="match status" value="1"/>
</dbReference>
<dbReference type="EC" id="2.3.2.27" evidence="6"/>
<dbReference type="GO" id="GO:0005634">
    <property type="term" value="C:nucleus"/>
    <property type="evidence" value="ECO:0007669"/>
    <property type="project" value="UniProtKB-SubCell"/>
</dbReference>
<evidence type="ECO:0000313" key="8">
    <source>
        <dbReference type="Proteomes" id="UP000325081"/>
    </source>
</evidence>
<feature type="non-terminal residue" evidence="7">
    <location>
        <position position="1"/>
    </location>
</feature>
<keyword evidence="5 6" id="KW-0539">Nucleus</keyword>
<accession>A0A5A7QAD3</accession>
<dbReference type="GO" id="GO:0016567">
    <property type="term" value="P:protein ubiquitination"/>
    <property type="evidence" value="ECO:0007669"/>
    <property type="project" value="UniProtKB-UniRule"/>
</dbReference>
<dbReference type="GO" id="GO:0061630">
    <property type="term" value="F:ubiquitin protein ligase activity"/>
    <property type="evidence" value="ECO:0007669"/>
    <property type="project" value="UniProtKB-EC"/>
</dbReference>
<dbReference type="AlphaFoldDB" id="A0A5A7QAD3"/>
<keyword evidence="6" id="KW-0156">Chromatin regulator</keyword>
<evidence type="ECO:0000256" key="3">
    <source>
        <dbReference type="ARBA" id="ARBA00022771"/>
    </source>
</evidence>
<comment type="pathway">
    <text evidence="6">Protein modification; protein ubiquitination.</text>
</comment>
<feature type="non-terminal residue" evidence="7">
    <location>
        <position position="100"/>
    </location>
</feature>
<dbReference type="OrthoDB" id="1741928at2759"/>
<comment type="subcellular location">
    <subcellularLocation>
        <location evidence="1 6">Nucleus</location>
    </subcellularLocation>
</comment>
<organism evidence="7 8">
    <name type="scientific">Striga asiatica</name>
    <name type="common">Asiatic witchweed</name>
    <name type="synonym">Buchnera asiatica</name>
    <dbReference type="NCBI Taxonomy" id="4170"/>
    <lineage>
        <taxon>Eukaryota</taxon>
        <taxon>Viridiplantae</taxon>
        <taxon>Streptophyta</taxon>
        <taxon>Embryophyta</taxon>
        <taxon>Tracheophyta</taxon>
        <taxon>Spermatophyta</taxon>
        <taxon>Magnoliopsida</taxon>
        <taxon>eudicotyledons</taxon>
        <taxon>Gunneridae</taxon>
        <taxon>Pentapetalae</taxon>
        <taxon>asterids</taxon>
        <taxon>lamiids</taxon>
        <taxon>Lamiales</taxon>
        <taxon>Orobanchaceae</taxon>
        <taxon>Buchnereae</taxon>
        <taxon>Striga</taxon>
    </lineage>
</organism>
<comment type="similarity">
    <text evidence="6">Belongs to the BRE1 family.</text>
</comment>
<comment type="catalytic activity">
    <reaction evidence="6">
        <text>S-ubiquitinyl-[E2 ubiquitin-conjugating enzyme]-L-cysteine + [acceptor protein]-L-lysine = [E2 ubiquitin-conjugating enzyme]-L-cysteine + N(6)-ubiquitinyl-[acceptor protein]-L-lysine.</text>
        <dbReference type="EC" id="2.3.2.27"/>
    </reaction>
</comment>
<dbReference type="PANTHER" id="PTHR23163">
    <property type="entry name" value="RING FINGER PROTEIN-RELATED"/>
    <property type="match status" value="1"/>
</dbReference>
<evidence type="ECO:0000256" key="6">
    <source>
        <dbReference type="RuleBase" id="RU365038"/>
    </source>
</evidence>